<dbReference type="Proteomes" id="UP000641954">
    <property type="component" value="Unassembled WGS sequence"/>
</dbReference>
<dbReference type="RefSeq" id="WP_190878779.1">
    <property type="nucleotide sequence ID" value="NZ_JACJSK010000018.1"/>
</dbReference>
<dbReference type="Gene3D" id="3.40.50.2000">
    <property type="entry name" value="Glycogen Phosphorylase B"/>
    <property type="match status" value="2"/>
</dbReference>
<feature type="domain" description="Glycosyltransferase subfamily 4-like N-terminal" evidence="2">
    <location>
        <begin position="28"/>
        <end position="191"/>
    </location>
</feature>
<proteinExistence type="predicted"/>
<comment type="caution">
    <text evidence="3">The sequence shown here is derived from an EMBL/GenBank/DDBJ whole genome shotgun (WGS) entry which is preliminary data.</text>
</comment>
<dbReference type="PANTHER" id="PTHR45947">
    <property type="entry name" value="SULFOQUINOVOSYL TRANSFERASE SQD2"/>
    <property type="match status" value="1"/>
</dbReference>
<sequence>MSDIKVVQSNKAYFPSTNEAMEAYFPRIGGIEIVVQQLAEGFAQRFNDSSYVVTCSKDFQTYYEKRNGVSIISTGTLGRIASLPISPSYPFHLLQQTGDILQLHEPFLLGGMTYLTFLKQAKKRFKRLVVWWHSDIIRQKALAPLYTPLLNAVLHEADAIIVATPKHITSSKFLGDFSAKCHVVHYGVDISKFKETLESETKAAYWREKYKKPIILFTGRLVYYKGVKYLVSAMENVPDAHLVIVGKGPLREELEEIAVKCPNNVSFIPFLSETDLIAMYKACEIFVLPSVENSEGFGIVQIEAMACGKPVITTDLETGVTYVNQHGKTGLVVPKCNSQALTDAINELLANSAMRSEMGEVAKSRVFKEFTVEGMVDKTLDVYNKILS</sequence>
<evidence type="ECO:0000259" key="2">
    <source>
        <dbReference type="Pfam" id="PF13439"/>
    </source>
</evidence>
<dbReference type="InterPro" id="IPR028098">
    <property type="entry name" value="Glyco_trans_4-like_N"/>
</dbReference>
<dbReference type="PANTHER" id="PTHR45947:SF3">
    <property type="entry name" value="SULFOQUINOVOSYL TRANSFERASE SQD2"/>
    <property type="match status" value="1"/>
</dbReference>
<keyword evidence="4" id="KW-1185">Reference proteome</keyword>
<dbReference type="EMBL" id="JACJSK010000018">
    <property type="protein sequence ID" value="MBD2544967.1"/>
    <property type="molecule type" value="Genomic_DNA"/>
</dbReference>
<gene>
    <name evidence="3" type="ORF">H6G72_14200</name>
</gene>
<dbReference type="Pfam" id="PF13439">
    <property type="entry name" value="Glyco_transf_4"/>
    <property type="match status" value="1"/>
</dbReference>
<reference evidence="3 4" key="1">
    <citation type="journal article" date="2020" name="ISME J.">
        <title>Comparative genomics reveals insights into cyanobacterial evolution and habitat adaptation.</title>
        <authorList>
            <person name="Chen M.Y."/>
            <person name="Teng W.K."/>
            <person name="Zhao L."/>
            <person name="Hu C.X."/>
            <person name="Zhou Y.K."/>
            <person name="Han B.P."/>
            <person name="Song L.R."/>
            <person name="Shu W.S."/>
        </authorList>
    </citation>
    <scope>NUCLEOTIDE SEQUENCE [LARGE SCALE GENOMIC DNA]</scope>
    <source>
        <strain evidence="3 4">FACHB-1370</strain>
    </source>
</reference>
<accession>A0ABR8EHE2</accession>
<evidence type="ECO:0000259" key="1">
    <source>
        <dbReference type="Pfam" id="PF00534"/>
    </source>
</evidence>
<evidence type="ECO:0000313" key="4">
    <source>
        <dbReference type="Proteomes" id="UP000641954"/>
    </source>
</evidence>
<name>A0ABR8EHE2_9CYAN</name>
<organism evidence="3 4">
    <name type="scientific">Planktothricoides raciborskii FACHB-1370</name>
    <dbReference type="NCBI Taxonomy" id="2949576"/>
    <lineage>
        <taxon>Bacteria</taxon>
        <taxon>Bacillati</taxon>
        <taxon>Cyanobacteriota</taxon>
        <taxon>Cyanophyceae</taxon>
        <taxon>Oscillatoriophycideae</taxon>
        <taxon>Oscillatoriales</taxon>
        <taxon>Oscillatoriaceae</taxon>
        <taxon>Planktothricoides</taxon>
    </lineage>
</organism>
<dbReference type="InterPro" id="IPR001296">
    <property type="entry name" value="Glyco_trans_1"/>
</dbReference>
<dbReference type="InterPro" id="IPR050194">
    <property type="entry name" value="Glycosyltransferase_grp1"/>
</dbReference>
<evidence type="ECO:0000313" key="3">
    <source>
        <dbReference type="EMBL" id="MBD2544967.1"/>
    </source>
</evidence>
<dbReference type="Pfam" id="PF00534">
    <property type="entry name" value="Glycos_transf_1"/>
    <property type="match status" value="1"/>
</dbReference>
<protein>
    <submittedName>
        <fullName evidence="3">Glycosyltransferase</fullName>
    </submittedName>
</protein>
<dbReference type="SUPFAM" id="SSF53756">
    <property type="entry name" value="UDP-Glycosyltransferase/glycogen phosphorylase"/>
    <property type="match status" value="1"/>
</dbReference>
<feature type="domain" description="Glycosyl transferase family 1" evidence="1">
    <location>
        <begin position="206"/>
        <end position="364"/>
    </location>
</feature>